<dbReference type="Gene3D" id="1.20.1600.10">
    <property type="entry name" value="Outer membrane efflux proteins (OEP)"/>
    <property type="match status" value="1"/>
</dbReference>
<proteinExistence type="predicted"/>
<name>A0A4Z0PZD9_9BACT</name>
<keyword evidence="2" id="KW-1185">Reference proteome</keyword>
<dbReference type="Proteomes" id="UP000298471">
    <property type="component" value="Unassembled WGS sequence"/>
</dbReference>
<dbReference type="PANTHER" id="PTHR30203">
    <property type="entry name" value="OUTER MEMBRANE CATION EFFLUX PROTEIN"/>
    <property type="match status" value="1"/>
</dbReference>
<protein>
    <submittedName>
        <fullName evidence="1">TolC family protein</fullName>
    </submittedName>
</protein>
<dbReference type="SUPFAM" id="SSF56954">
    <property type="entry name" value="Outer membrane efflux proteins (OEP)"/>
    <property type="match status" value="1"/>
</dbReference>
<gene>
    <name evidence="1" type="ORF">E5K02_23410</name>
</gene>
<organism evidence="1 2">
    <name type="scientific">Hymenobacter metallicola</name>
    <dbReference type="NCBI Taxonomy" id="2563114"/>
    <lineage>
        <taxon>Bacteria</taxon>
        <taxon>Pseudomonadati</taxon>
        <taxon>Bacteroidota</taxon>
        <taxon>Cytophagia</taxon>
        <taxon>Cytophagales</taxon>
        <taxon>Hymenobacteraceae</taxon>
        <taxon>Hymenobacter</taxon>
    </lineage>
</organism>
<comment type="caution">
    <text evidence="1">The sequence shown here is derived from an EMBL/GenBank/DDBJ whole genome shotgun (WGS) entry which is preliminary data.</text>
</comment>
<dbReference type="EMBL" id="SRMB01000006">
    <property type="protein sequence ID" value="TGE22684.1"/>
    <property type="molecule type" value="Genomic_DNA"/>
</dbReference>
<dbReference type="OrthoDB" id="920360at2"/>
<evidence type="ECO:0000313" key="1">
    <source>
        <dbReference type="EMBL" id="TGE22684.1"/>
    </source>
</evidence>
<sequence>MSSKSLIKHHPMKYWLNLILIVSLLAAGPQRAFGQKMSKDMNMAAPGGPVLPLDSVLQRVERRNPAVQQYAYQARAKEAAVAGYNSWEAPKVSAGLWMTPYNQAKARELSGAGPNQLQGQAIVSVEQMIPNPAKQRARREYLSSQSAAVLADRQYRVVQLRAQAKTLYVEQAVLTKKLAVLDENEELLRFLIKLAEARYPYNQATLPSIYDAKARLEMHLNDHRQADALAAQNQIMLNTLMNRPRSEAFAVDTTVLLTASTLALAPADTAALAGRRSDIRSLDRALTTVRLSQNLEASRRLPDFGVQFDHMPFLGAGANQFTLMGSVSLPLVPWAAREYRANTAALGFEAQALRKQREDVLNEASGRLASLQTDLTLRREQTRAFERRILPALRRSYQATMLAYEQNTGQLFQVLEAWTTLKRTRLEYLDNLQQQLTQQIAYEKELEQ</sequence>
<dbReference type="GO" id="GO:0015562">
    <property type="term" value="F:efflux transmembrane transporter activity"/>
    <property type="evidence" value="ECO:0007669"/>
    <property type="project" value="InterPro"/>
</dbReference>
<accession>A0A4Z0PZD9</accession>
<dbReference type="InterPro" id="IPR010131">
    <property type="entry name" value="MdtP/NodT-like"/>
</dbReference>
<reference evidence="1 2" key="1">
    <citation type="submission" date="2019-04" db="EMBL/GenBank/DDBJ databases">
        <authorList>
            <person name="Feng G."/>
            <person name="Zhang J."/>
            <person name="Zhu H."/>
        </authorList>
    </citation>
    <scope>NUCLEOTIDE SEQUENCE [LARGE SCALE GENOMIC DNA]</scope>
    <source>
        <strain evidence="1 2">9PBR-1</strain>
    </source>
</reference>
<dbReference type="AlphaFoldDB" id="A0A4Z0PZD9"/>
<dbReference type="PANTHER" id="PTHR30203:SF24">
    <property type="entry name" value="BLR4935 PROTEIN"/>
    <property type="match status" value="1"/>
</dbReference>
<evidence type="ECO:0000313" key="2">
    <source>
        <dbReference type="Proteomes" id="UP000298471"/>
    </source>
</evidence>